<dbReference type="Pfam" id="PF00195">
    <property type="entry name" value="Chal_sti_synt_N"/>
    <property type="match status" value="1"/>
</dbReference>
<dbReference type="InterPro" id="IPR001099">
    <property type="entry name" value="Chalcone/stilbene_synt_N"/>
</dbReference>
<feature type="domain" description="Chalcone/stilbene synthase N-terminal" evidence="3">
    <location>
        <begin position="48"/>
        <end position="249"/>
    </location>
</feature>
<dbReference type="InterPro" id="IPR011141">
    <property type="entry name" value="Polyketide_synthase_type-III"/>
</dbReference>
<dbReference type="Pfam" id="PF02797">
    <property type="entry name" value="Chal_sti_synt_C"/>
    <property type="match status" value="1"/>
</dbReference>
<comment type="caution">
    <text evidence="5">The sequence shown here is derived from an EMBL/GenBank/DDBJ whole genome shotgun (WGS) entry which is preliminary data.</text>
</comment>
<gene>
    <name evidence="5" type="ORF">ACFOJ9_14580</name>
</gene>
<comment type="similarity">
    <text evidence="1">Belongs to the thiolase-like superfamily. Chalcone/stilbene synthases family.</text>
</comment>
<name>A0ABV7MM96_9HYPH</name>
<dbReference type="PANTHER" id="PTHR11877:SF46">
    <property type="entry name" value="TYPE III POLYKETIDE SYNTHASE A"/>
    <property type="match status" value="1"/>
</dbReference>
<feature type="domain" description="Chalcone/stilbene synthase C-terminal" evidence="4">
    <location>
        <begin position="271"/>
        <end position="390"/>
    </location>
</feature>
<evidence type="ECO:0000259" key="3">
    <source>
        <dbReference type="Pfam" id="PF00195"/>
    </source>
</evidence>
<dbReference type="InterPro" id="IPR012328">
    <property type="entry name" value="Chalcone/stilbene_synt_C"/>
</dbReference>
<evidence type="ECO:0000256" key="2">
    <source>
        <dbReference type="ARBA" id="ARBA00022679"/>
    </source>
</evidence>
<proteinExistence type="inferred from homology"/>
<evidence type="ECO:0000313" key="6">
    <source>
        <dbReference type="Proteomes" id="UP001595648"/>
    </source>
</evidence>
<dbReference type="PIRSF" id="PIRSF000451">
    <property type="entry name" value="PKS_III"/>
    <property type="match status" value="1"/>
</dbReference>
<dbReference type="EMBL" id="JBHRVD010000001">
    <property type="protein sequence ID" value="MFC3322995.1"/>
    <property type="molecule type" value="Genomic_DNA"/>
</dbReference>
<dbReference type="SUPFAM" id="SSF53901">
    <property type="entry name" value="Thiolase-like"/>
    <property type="match status" value="2"/>
</dbReference>
<evidence type="ECO:0000259" key="4">
    <source>
        <dbReference type="Pfam" id="PF02797"/>
    </source>
</evidence>
<accession>A0ABV7MM96</accession>
<sequence>MKQAMLKTGASTLVPIEQRPFVAAARRSALRPVRPEMSADAYINRIATVVPEHEVHQFYLRFAASMLAANRRRIFERMAGLAGIESRYSCFAPALDPEGAYVDRAGTFVRGAFPGTAARMAMFCEAAPVLAKKGVDGLQLGNEASRITHLIVTTCTGFSAPGIDLDLVRSCGLSDSVERTMIGFMGCYAAVNALKLARHIVRSDPQSRVLLVNIELCTLHLRETTELEKLLSFCLWGDGCAAALVTAEPSGIKLDSFHCAVADERRDLMRWDIRDHGFDMVLSGQVPAAIHDALLSNQHAFLGGRPTEAIDLWAVHPGGRSILDAVERALNLAPAALKPSREVLRRYGNMSSATVMFAMQEMLKAPPGLLGCGMSFGPGLTAETMLFRTVS</sequence>
<dbReference type="Gene3D" id="3.40.47.10">
    <property type="match status" value="2"/>
</dbReference>
<keyword evidence="6" id="KW-1185">Reference proteome</keyword>
<dbReference type="InterPro" id="IPR016039">
    <property type="entry name" value="Thiolase-like"/>
</dbReference>
<protein>
    <submittedName>
        <fullName evidence="5">Type III polyketide synthase</fullName>
    </submittedName>
</protein>
<evidence type="ECO:0000256" key="1">
    <source>
        <dbReference type="ARBA" id="ARBA00005531"/>
    </source>
</evidence>
<reference evidence="6" key="1">
    <citation type="journal article" date="2019" name="Int. J. Syst. Evol. Microbiol.">
        <title>The Global Catalogue of Microorganisms (GCM) 10K type strain sequencing project: providing services to taxonomists for standard genome sequencing and annotation.</title>
        <authorList>
            <consortium name="The Broad Institute Genomics Platform"/>
            <consortium name="The Broad Institute Genome Sequencing Center for Infectious Disease"/>
            <person name="Wu L."/>
            <person name="Ma J."/>
        </authorList>
    </citation>
    <scope>NUCLEOTIDE SEQUENCE [LARGE SCALE GENOMIC DNA]</scope>
    <source>
        <strain evidence="6">ICMP 19515</strain>
    </source>
</reference>
<dbReference type="PANTHER" id="PTHR11877">
    <property type="entry name" value="HYDROXYMETHYLGLUTARYL-COA SYNTHASE"/>
    <property type="match status" value="1"/>
</dbReference>
<keyword evidence="2" id="KW-0808">Transferase</keyword>
<dbReference type="CDD" id="cd00831">
    <property type="entry name" value="CHS_like"/>
    <property type="match status" value="1"/>
</dbReference>
<dbReference type="Proteomes" id="UP001595648">
    <property type="component" value="Unassembled WGS sequence"/>
</dbReference>
<evidence type="ECO:0000313" key="5">
    <source>
        <dbReference type="EMBL" id="MFC3322995.1"/>
    </source>
</evidence>
<dbReference type="RefSeq" id="WP_378979492.1">
    <property type="nucleotide sequence ID" value="NZ_JBHRVD010000001.1"/>
</dbReference>
<organism evidence="5 6">
    <name type="scientific">Mesorhizobium cantuariense</name>
    <dbReference type="NCBI Taxonomy" id="1300275"/>
    <lineage>
        <taxon>Bacteria</taxon>
        <taxon>Pseudomonadati</taxon>
        <taxon>Pseudomonadota</taxon>
        <taxon>Alphaproteobacteria</taxon>
        <taxon>Hyphomicrobiales</taxon>
        <taxon>Phyllobacteriaceae</taxon>
        <taxon>Mesorhizobium</taxon>
    </lineage>
</organism>